<evidence type="ECO:0000313" key="9">
    <source>
        <dbReference type="Proteomes" id="UP000262379"/>
    </source>
</evidence>
<comment type="caution">
    <text evidence="8">The sequence shown here is derived from an EMBL/GenBank/DDBJ whole genome shotgun (WGS) entry which is preliminary data.</text>
</comment>
<evidence type="ECO:0000256" key="5">
    <source>
        <dbReference type="ARBA" id="ARBA00023136"/>
    </source>
</evidence>
<dbReference type="PANTHER" id="PTHR22911">
    <property type="entry name" value="ACYL-MALONYL CONDENSING ENZYME-RELATED"/>
    <property type="match status" value="1"/>
</dbReference>
<keyword evidence="9" id="KW-1185">Reference proteome</keyword>
<dbReference type="Proteomes" id="UP000262379">
    <property type="component" value="Unassembled WGS sequence"/>
</dbReference>
<organism evidence="8 9">
    <name type="scientific">Mesorhizobium denitrificans</name>
    <dbReference type="NCBI Taxonomy" id="2294114"/>
    <lineage>
        <taxon>Bacteria</taxon>
        <taxon>Pseudomonadati</taxon>
        <taxon>Pseudomonadota</taxon>
        <taxon>Alphaproteobacteria</taxon>
        <taxon>Hyphomicrobiales</taxon>
        <taxon>Phyllobacteriaceae</taxon>
        <taxon>Mesorhizobium</taxon>
    </lineage>
</organism>
<dbReference type="InterPro" id="IPR000620">
    <property type="entry name" value="EamA_dom"/>
</dbReference>
<feature type="domain" description="EamA" evidence="7">
    <location>
        <begin position="15"/>
        <end position="145"/>
    </location>
</feature>
<dbReference type="Gene3D" id="1.10.3730.20">
    <property type="match status" value="1"/>
</dbReference>
<keyword evidence="3 6" id="KW-0812">Transmembrane</keyword>
<gene>
    <name evidence="8" type="ORF">DY251_01225</name>
</gene>
<evidence type="ECO:0000256" key="6">
    <source>
        <dbReference type="SAM" id="Phobius"/>
    </source>
</evidence>
<feature type="transmembrane region" description="Helical" evidence="6">
    <location>
        <begin position="12"/>
        <end position="40"/>
    </location>
</feature>
<dbReference type="RefSeq" id="WP_116622011.1">
    <property type="nucleotide sequence ID" value="NZ_QURN01000001.1"/>
</dbReference>
<dbReference type="EMBL" id="QURN01000001">
    <property type="protein sequence ID" value="RFC69390.1"/>
    <property type="molecule type" value="Genomic_DNA"/>
</dbReference>
<feature type="transmembrane region" description="Helical" evidence="6">
    <location>
        <begin position="76"/>
        <end position="95"/>
    </location>
</feature>
<dbReference type="InterPro" id="IPR037185">
    <property type="entry name" value="EmrE-like"/>
</dbReference>
<feature type="domain" description="EamA" evidence="7">
    <location>
        <begin position="160"/>
        <end position="289"/>
    </location>
</feature>
<comment type="subcellular location">
    <subcellularLocation>
        <location evidence="1">Membrane</location>
        <topology evidence="1">Multi-pass membrane protein</topology>
    </subcellularLocation>
</comment>
<evidence type="ECO:0000256" key="4">
    <source>
        <dbReference type="ARBA" id="ARBA00022989"/>
    </source>
</evidence>
<keyword evidence="4 6" id="KW-1133">Transmembrane helix</keyword>
<name>A0A371XJJ1_9HYPH</name>
<evidence type="ECO:0000256" key="1">
    <source>
        <dbReference type="ARBA" id="ARBA00004141"/>
    </source>
</evidence>
<keyword evidence="5 6" id="KW-0472">Membrane</keyword>
<accession>A0A371XJJ1</accession>
<feature type="transmembrane region" description="Helical" evidence="6">
    <location>
        <begin position="46"/>
        <end position="64"/>
    </location>
</feature>
<dbReference type="AlphaFoldDB" id="A0A371XJJ1"/>
<sequence length="305" mass="32306">MTPSASVSSDSSVFVILVCISAIFLLSGMDVVMKSLVLAIGVYNTMLWRSVMAAALCGVAWSVTNDKPPSRDAMKLHVWRGVVVCFVATSFFWGLARLPLAEAIALSFIAPFVALYLAAALLGERISRLVVWGSLASMTGVMIILLGKFGDMAYSRDAFLGVAAILISALLYGYNLVLGRSQAQIAPPLEIAFFQNLTVAAVLALAAPWLAHFIPAQHWPALLAAIALLLSGQILMSWAYARAEAQYLIPTEYTAFVWAAILGWIAFGETVGLITIAGAGLIIAGCLFAASGKPKLAKPIEPAGV</sequence>
<comment type="similarity">
    <text evidence="2">Belongs to the drug/metabolite transporter (DMT) superfamily. 10 TMS drug/metabolite exporter (DME) (TC 2.A.7.3) family.</text>
</comment>
<feature type="transmembrane region" description="Helical" evidence="6">
    <location>
        <begin position="247"/>
        <end position="267"/>
    </location>
</feature>
<feature type="transmembrane region" description="Helical" evidence="6">
    <location>
        <begin position="217"/>
        <end position="240"/>
    </location>
</feature>
<evidence type="ECO:0000256" key="3">
    <source>
        <dbReference type="ARBA" id="ARBA00022692"/>
    </source>
</evidence>
<reference evidence="9" key="1">
    <citation type="submission" date="2018-08" db="EMBL/GenBank/DDBJ databases">
        <authorList>
            <person name="Im W.T."/>
        </authorList>
    </citation>
    <scope>NUCLEOTIDE SEQUENCE [LARGE SCALE GENOMIC DNA]</scope>
    <source>
        <strain evidence="9">LA-28</strain>
    </source>
</reference>
<feature type="transmembrane region" description="Helical" evidence="6">
    <location>
        <begin position="191"/>
        <end position="211"/>
    </location>
</feature>
<evidence type="ECO:0000313" key="8">
    <source>
        <dbReference type="EMBL" id="RFC69390.1"/>
    </source>
</evidence>
<evidence type="ECO:0000259" key="7">
    <source>
        <dbReference type="Pfam" id="PF00892"/>
    </source>
</evidence>
<dbReference type="GO" id="GO:0016020">
    <property type="term" value="C:membrane"/>
    <property type="evidence" value="ECO:0007669"/>
    <property type="project" value="UniProtKB-SubCell"/>
</dbReference>
<dbReference type="SUPFAM" id="SSF103481">
    <property type="entry name" value="Multidrug resistance efflux transporter EmrE"/>
    <property type="match status" value="2"/>
</dbReference>
<protein>
    <submittedName>
        <fullName evidence="8">DMT family transporter</fullName>
    </submittedName>
</protein>
<dbReference type="PANTHER" id="PTHR22911:SF6">
    <property type="entry name" value="SOLUTE CARRIER FAMILY 35 MEMBER G1"/>
    <property type="match status" value="1"/>
</dbReference>
<feature type="transmembrane region" description="Helical" evidence="6">
    <location>
        <begin position="101"/>
        <end position="122"/>
    </location>
</feature>
<feature type="transmembrane region" description="Helical" evidence="6">
    <location>
        <begin position="273"/>
        <end position="290"/>
    </location>
</feature>
<feature type="transmembrane region" description="Helical" evidence="6">
    <location>
        <begin position="158"/>
        <end position="179"/>
    </location>
</feature>
<evidence type="ECO:0000256" key="2">
    <source>
        <dbReference type="ARBA" id="ARBA00009853"/>
    </source>
</evidence>
<dbReference type="Pfam" id="PF00892">
    <property type="entry name" value="EamA"/>
    <property type="match status" value="2"/>
</dbReference>
<proteinExistence type="inferred from homology"/>
<feature type="transmembrane region" description="Helical" evidence="6">
    <location>
        <begin position="129"/>
        <end position="146"/>
    </location>
</feature>